<protein>
    <submittedName>
        <fullName evidence="1">Uncharacterized protein</fullName>
    </submittedName>
</protein>
<accession>A0A151UA05</accession>
<dbReference type="Proteomes" id="UP000075243">
    <property type="component" value="Chromosome 1"/>
</dbReference>
<evidence type="ECO:0000313" key="2">
    <source>
        <dbReference type="Proteomes" id="UP000075243"/>
    </source>
</evidence>
<keyword evidence="2" id="KW-1185">Reference proteome</keyword>
<evidence type="ECO:0000313" key="1">
    <source>
        <dbReference type="EMBL" id="KYP76137.1"/>
    </source>
</evidence>
<dbReference type="EMBL" id="CM003603">
    <property type="protein sequence ID" value="KYP76137.1"/>
    <property type="molecule type" value="Genomic_DNA"/>
</dbReference>
<dbReference type="Gramene" id="C.cajan_19780.t">
    <property type="protein sequence ID" value="C.cajan_19780.t.cds1"/>
    <property type="gene ID" value="C.cajan_19780"/>
</dbReference>
<dbReference type="PANTHER" id="PTHR47676">
    <property type="entry name" value="OS01G0225100 PROTEIN"/>
    <property type="match status" value="1"/>
</dbReference>
<proteinExistence type="predicted"/>
<sequence length="88" mass="9459">MGSELGSKGEGDLGCFKGGRQKKKVVASTGTVSTVLGKEYVRRDNVRDKGFSGNGGVFDMEEAEQFLCSMLGNDCDLNLAIVRDVFCE</sequence>
<dbReference type="InterPro" id="IPR055319">
    <property type="entry name" value="At5g58720-like"/>
</dbReference>
<name>A0A151UA05_CAJCA</name>
<gene>
    <name evidence="1" type="ORF">KK1_020362</name>
</gene>
<dbReference type="PANTHER" id="PTHR47676:SF1">
    <property type="entry name" value="SMR DOMAIN-CONTAINING PROTEIN"/>
    <property type="match status" value="1"/>
</dbReference>
<dbReference type="AlphaFoldDB" id="A0A151UA05"/>
<dbReference type="STRING" id="3821.A0A151UA05"/>
<organism evidence="1 2">
    <name type="scientific">Cajanus cajan</name>
    <name type="common">Pigeon pea</name>
    <name type="synonym">Cajanus indicus</name>
    <dbReference type="NCBI Taxonomy" id="3821"/>
    <lineage>
        <taxon>Eukaryota</taxon>
        <taxon>Viridiplantae</taxon>
        <taxon>Streptophyta</taxon>
        <taxon>Embryophyta</taxon>
        <taxon>Tracheophyta</taxon>
        <taxon>Spermatophyta</taxon>
        <taxon>Magnoliopsida</taxon>
        <taxon>eudicotyledons</taxon>
        <taxon>Gunneridae</taxon>
        <taxon>Pentapetalae</taxon>
        <taxon>rosids</taxon>
        <taxon>fabids</taxon>
        <taxon>Fabales</taxon>
        <taxon>Fabaceae</taxon>
        <taxon>Papilionoideae</taxon>
        <taxon>50 kb inversion clade</taxon>
        <taxon>NPAAA clade</taxon>
        <taxon>indigoferoid/millettioid clade</taxon>
        <taxon>Phaseoleae</taxon>
        <taxon>Cajanus</taxon>
    </lineage>
</organism>
<reference evidence="1 2" key="1">
    <citation type="journal article" date="2012" name="Nat. Biotechnol.">
        <title>Draft genome sequence of pigeonpea (Cajanus cajan), an orphan legume crop of resource-poor farmers.</title>
        <authorList>
            <person name="Varshney R.K."/>
            <person name="Chen W."/>
            <person name="Li Y."/>
            <person name="Bharti A.K."/>
            <person name="Saxena R.K."/>
            <person name="Schlueter J.A."/>
            <person name="Donoghue M.T."/>
            <person name="Azam S."/>
            <person name="Fan G."/>
            <person name="Whaley A.M."/>
            <person name="Farmer A.D."/>
            <person name="Sheridan J."/>
            <person name="Iwata A."/>
            <person name="Tuteja R."/>
            <person name="Penmetsa R.V."/>
            <person name="Wu W."/>
            <person name="Upadhyaya H.D."/>
            <person name="Yang S.P."/>
            <person name="Shah T."/>
            <person name="Saxena K.B."/>
            <person name="Michael T."/>
            <person name="McCombie W.R."/>
            <person name="Yang B."/>
            <person name="Zhang G."/>
            <person name="Yang H."/>
            <person name="Wang J."/>
            <person name="Spillane C."/>
            <person name="Cook D.R."/>
            <person name="May G.D."/>
            <person name="Xu X."/>
            <person name="Jackson S.A."/>
        </authorList>
    </citation>
    <scope>NUCLEOTIDE SEQUENCE [LARGE SCALE GENOMIC DNA]</scope>
    <source>
        <strain evidence="2">cv. Asha</strain>
    </source>
</reference>